<reference evidence="1 2" key="1">
    <citation type="submission" date="2007-08" db="EMBL/GenBank/DDBJ databases">
        <authorList>
            <consortium name="The Vibrio harveyi Genome Sequencing Project"/>
            <person name="Bassler B."/>
            <person name="Clifton S.W."/>
            <person name="Fulton L."/>
            <person name="Delehaunty K."/>
            <person name="Fronick C."/>
            <person name="Harrison M."/>
            <person name="Markivic C."/>
            <person name="Fulton R."/>
            <person name="Tin-Wollam A.-M."/>
            <person name="Shah N."/>
            <person name="Pepin K."/>
            <person name="Nash W."/>
            <person name="Thiruvilangam P."/>
            <person name="Bhonagiri V."/>
            <person name="Waters C."/>
            <person name="Tu K.C."/>
            <person name="Irgon J."/>
            <person name="Wilson R.K."/>
        </authorList>
    </citation>
    <scope>NUCLEOTIDE SEQUENCE [LARGE SCALE GENOMIC DNA]</scope>
    <source>
        <strain evidence="2">ATCC BAA-1116 / BB120</strain>
    </source>
</reference>
<name>A7N2J0_VIBC1</name>
<dbReference type="EMBL" id="CP000790">
    <property type="protein sequence ID" value="ABU73011.1"/>
    <property type="molecule type" value="Genomic_DNA"/>
</dbReference>
<dbReference type="PATRIC" id="fig|338187.36.peg.3990"/>
<gene>
    <name evidence="1" type="ordered locus">VIBHAR_05105</name>
</gene>
<dbReference type="AlphaFoldDB" id="A7N2J0"/>
<organism evidence="1 2">
    <name type="scientific">Vibrio campbellii (strain ATCC BAA-1116)</name>
    <dbReference type="NCBI Taxonomy" id="2902295"/>
    <lineage>
        <taxon>Bacteria</taxon>
        <taxon>Pseudomonadati</taxon>
        <taxon>Pseudomonadota</taxon>
        <taxon>Gammaproteobacteria</taxon>
        <taxon>Vibrionales</taxon>
        <taxon>Vibrionaceae</taxon>
        <taxon>Vibrio</taxon>
    </lineage>
</organism>
<protein>
    <submittedName>
        <fullName evidence="1">Uncharacterized protein</fullName>
    </submittedName>
</protein>
<accession>A7N2J0</accession>
<evidence type="ECO:0000313" key="2">
    <source>
        <dbReference type="Proteomes" id="UP000008152"/>
    </source>
</evidence>
<dbReference type="KEGG" id="vha:VIBHAR_05105"/>
<sequence length="50" mass="5844">MTIDTQQYNLLRVEQEARIFPWSMSGQATIHTKECGHNFQLVKIVLIIIK</sequence>
<dbReference type="Proteomes" id="UP000008152">
    <property type="component" value="Chromosome II"/>
</dbReference>
<proteinExistence type="predicted"/>
<evidence type="ECO:0000313" key="1">
    <source>
        <dbReference type="EMBL" id="ABU73011.1"/>
    </source>
</evidence>